<name>A0A1G9RFP5_9BACT</name>
<evidence type="ECO:0000313" key="3">
    <source>
        <dbReference type="Proteomes" id="UP000198901"/>
    </source>
</evidence>
<keyword evidence="3" id="KW-1185">Reference proteome</keyword>
<evidence type="ECO:0000256" key="1">
    <source>
        <dbReference type="SAM" id="SignalP"/>
    </source>
</evidence>
<keyword evidence="1" id="KW-0732">Signal</keyword>
<dbReference type="STRING" id="563176.SAMN04488090_2849"/>
<dbReference type="Proteomes" id="UP000198901">
    <property type="component" value="Unassembled WGS sequence"/>
</dbReference>
<sequence>MKKILLFLCLSASAFAQTAPDNTVSVKVNGKEWSAKATRLRFPAGRVQYVALAGMAVKPDVQTWIRIYYTVDQLKPGTYPIVTEKSIDDAVKKANGVGVFPLIDYTEETKGMGGAFHDGVSGEGTLTITAVTPNSIEGTFEAKLQGIYYKKRMMAAISGSGLFSNMEDKAITSAGGGMLVKADPHDHDNCRKTDEKDEIVLTDGKFKVTWTEKK</sequence>
<accession>A0A1G9RFP5</accession>
<feature type="chain" id="PRO_5011776072" evidence="1">
    <location>
        <begin position="19"/>
        <end position="214"/>
    </location>
</feature>
<organism evidence="2 3">
    <name type="scientific">Siphonobacter aquaeclarae</name>
    <dbReference type="NCBI Taxonomy" id="563176"/>
    <lineage>
        <taxon>Bacteria</taxon>
        <taxon>Pseudomonadati</taxon>
        <taxon>Bacteroidota</taxon>
        <taxon>Cytophagia</taxon>
        <taxon>Cytophagales</taxon>
        <taxon>Cytophagaceae</taxon>
        <taxon>Siphonobacter</taxon>
    </lineage>
</organism>
<dbReference type="OrthoDB" id="938969at2"/>
<gene>
    <name evidence="2" type="ORF">SAMN04488090_2849</name>
</gene>
<evidence type="ECO:0000313" key="2">
    <source>
        <dbReference type="EMBL" id="SDM21275.1"/>
    </source>
</evidence>
<reference evidence="2 3" key="1">
    <citation type="submission" date="2016-10" db="EMBL/GenBank/DDBJ databases">
        <authorList>
            <person name="de Groot N.N."/>
        </authorList>
    </citation>
    <scope>NUCLEOTIDE SEQUENCE [LARGE SCALE GENOMIC DNA]</scope>
    <source>
        <strain evidence="2 3">DSM 21668</strain>
    </source>
</reference>
<feature type="signal peptide" evidence="1">
    <location>
        <begin position="1"/>
        <end position="18"/>
    </location>
</feature>
<proteinExistence type="predicted"/>
<dbReference type="AlphaFoldDB" id="A0A1G9RFP5"/>
<dbReference type="RefSeq" id="WP_093203391.1">
    <property type="nucleotide sequence ID" value="NZ_FNGS01000005.1"/>
</dbReference>
<protein>
    <submittedName>
        <fullName evidence="2">Uncharacterized protein</fullName>
    </submittedName>
</protein>
<dbReference type="EMBL" id="FNGS01000005">
    <property type="protein sequence ID" value="SDM21275.1"/>
    <property type="molecule type" value="Genomic_DNA"/>
</dbReference>